<proteinExistence type="predicted"/>
<dbReference type="AlphaFoldDB" id="A0A175YB30"/>
<evidence type="ECO:0000313" key="1">
    <source>
        <dbReference type="EMBL" id="WOH15245.1"/>
    </source>
</evidence>
<keyword evidence="2" id="KW-1185">Reference proteome</keyword>
<dbReference type="Proteomes" id="UP000077755">
    <property type="component" value="Chromosome 9"/>
</dbReference>
<gene>
    <name evidence="1" type="ORF">DCAR_0934782</name>
</gene>
<organism evidence="1 2">
    <name type="scientific">Daucus carota subsp. sativus</name>
    <name type="common">Carrot</name>
    <dbReference type="NCBI Taxonomy" id="79200"/>
    <lineage>
        <taxon>Eukaryota</taxon>
        <taxon>Viridiplantae</taxon>
        <taxon>Streptophyta</taxon>
        <taxon>Embryophyta</taxon>
        <taxon>Tracheophyta</taxon>
        <taxon>Spermatophyta</taxon>
        <taxon>Magnoliopsida</taxon>
        <taxon>eudicotyledons</taxon>
        <taxon>Gunneridae</taxon>
        <taxon>Pentapetalae</taxon>
        <taxon>asterids</taxon>
        <taxon>campanulids</taxon>
        <taxon>Apiales</taxon>
        <taxon>Apiaceae</taxon>
        <taxon>Apioideae</taxon>
        <taxon>Scandiceae</taxon>
        <taxon>Daucinae</taxon>
        <taxon>Daucus</taxon>
        <taxon>Daucus sect. Daucus</taxon>
    </lineage>
</organism>
<name>A0A175YB30_DAUCS</name>
<evidence type="ECO:0000313" key="2">
    <source>
        <dbReference type="Proteomes" id="UP000077755"/>
    </source>
</evidence>
<dbReference type="EMBL" id="CP093351">
    <property type="protein sequence ID" value="WOH15245.1"/>
    <property type="molecule type" value="Genomic_DNA"/>
</dbReference>
<protein>
    <submittedName>
        <fullName evidence="1">Uncharacterized protein</fullName>
    </submittedName>
</protein>
<reference evidence="1" key="1">
    <citation type="journal article" date="2016" name="Nat. Genet.">
        <title>A high-quality carrot genome assembly provides new insights into carotenoid accumulation and asterid genome evolution.</title>
        <authorList>
            <person name="Iorizzo M."/>
            <person name="Ellison S."/>
            <person name="Senalik D."/>
            <person name="Zeng P."/>
            <person name="Satapoomin P."/>
            <person name="Huang J."/>
            <person name="Bowman M."/>
            <person name="Iovene M."/>
            <person name="Sanseverino W."/>
            <person name="Cavagnaro P."/>
            <person name="Yildiz M."/>
            <person name="Macko-Podgorni A."/>
            <person name="Moranska E."/>
            <person name="Grzebelus E."/>
            <person name="Grzebelus D."/>
            <person name="Ashrafi H."/>
            <person name="Zheng Z."/>
            <person name="Cheng S."/>
            <person name="Spooner D."/>
            <person name="Van Deynze A."/>
            <person name="Simon P."/>
        </authorList>
    </citation>
    <scope>NUCLEOTIDE SEQUENCE</scope>
    <source>
        <tissue evidence="1">Leaf</tissue>
    </source>
</reference>
<dbReference type="Gramene" id="KZM80693">
    <property type="protein sequence ID" value="KZM80693"/>
    <property type="gene ID" value="DCAR_032417"/>
</dbReference>
<sequence>MSQDVYRVAGSTSKKVLPKGTKCVNLEKENMEKKYVNSKDVASLGLTSGVRKAPQPFYQPTNDCLVCKDPICASPHLDYCRCDDPDECN</sequence>
<accession>A0A175YB30</accession>
<reference evidence="1" key="2">
    <citation type="submission" date="2022-03" db="EMBL/GenBank/DDBJ databases">
        <title>Draft title - Genomic analysis of global carrot germplasm unveils the trajectory of domestication and the origin of high carotenoid orange carrot.</title>
        <authorList>
            <person name="Iorizzo M."/>
            <person name="Ellison S."/>
            <person name="Senalik D."/>
            <person name="Macko-Podgorni A."/>
            <person name="Grzebelus D."/>
            <person name="Bostan H."/>
            <person name="Rolling W."/>
            <person name="Curaba J."/>
            <person name="Simon P."/>
        </authorList>
    </citation>
    <scope>NUCLEOTIDE SEQUENCE</scope>
    <source>
        <tissue evidence="1">Leaf</tissue>
    </source>
</reference>